<evidence type="ECO:0000256" key="8">
    <source>
        <dbReference type="ARBA" id="ARBA00023157"/>
    </source>
</evidence>
<dbReference type="InterPro" id="IPR023827">
    <property type="entry name" value="Peptidase_S8_Asp-AS"/>
</dbReference>
<organism evidence="15 16">
    <name type="scientific">Elysia crispata</name>
    <name type="common">lettuce slug</name>
    <dbReference type="NCBI Taxonomy" id="231223"/>
    <lineage>
        <taxon>Eukaryota</taxon>
        <taxon>Metazoa</taxon>
        <taxon>Spiralia</taxon>
        <taxon>Lophotrochozoa</taxon>
        <taxon>Mollusca</taxon>
        <taxon>Gastropoda</taxon>
        <taxon>Heterobranchia</taxon>
        <taxon>Euthyneura</taxon>
        <taxon>Panpulmonata</taxon>
        <taxon>Sacoglossa</taxon>
        <taxon>Placobranchoidea</taxon>
        <taxon>Plakobranchidae</taxon>
        <taxon>Elysia</taxon>
    </lineage>
</organism>
<evidence type="ECO:0000256" key="6">
    <source>
        <dbReference type="ARBA" id="ARBA00022825"/>
    </source>
</evidence>
<dbReference type="Proteomes" id="UP001283361">
    <property type="component" value="Unassembled WGS sequence"/>
</dbReference>
<feature type="compositionally biased region" description="Basic and acidic residues" evidence="12">
    <location>
        <begin position="1349"/>
        <end position="1358"/>
    </location>
</feature>
<evidence type="ECO:0000313" key="16">
    <source>
        <dbReference type="Proteomes" id="UP001283361"/>
    </source>
</evidence>
<dbReference type="GO" id="GO:0004252">
    <property type="term" value="F:serine-type endopeptidase activity"/>
    <property type="evidence" value="ECO:0007669"/>
    <property type="project" value="UniProtKB-UniRule"/>
</dbReference>
<dbReference type="InterPro" id="IPR036852">
    <property type="entry name" value="Peptidase_S8/S53_dom_sf"/>
</dbReference>
<keyword evidence="6 11" id="KW-0720">Serine protease</keyword>
<keyword evidence="9" id="KW-0325">Glycoprotein</keyword>
<feature type="compositionally biased region" description="Polar residues" evidence="12">
    <location>
        <begin position="1249"/>
        <end position="1266"/>
    </location>
</feature>
<dbReference type="Pfam" id="PF00082">
    <property type="entry name" value="Peptidase_S8"/>
    <property type="match status" value="1"/>
</dbReference>
<dbReference type="PROSITE" id="PS51892">
    <property type="entry name" value="SUBTILASE"/>
    <property type="match status" value="1"/>
</dbReference>
<evidence type="ECO:0000256" key="5">
    <source>
        <dbReference type="ARBA" id="ARBA00022801"/>
    </source>
</evidence>
<dbReference type="FunFam" id="3.40.50.200:FF:000021">
    <property type="entry name" value="Proprotein convertase subtilisin/kexin type 5a"/>
    <property type="match status" value="1"/>
</dbReference>
<evidence type="ECO:0000256" key="3">
    <source>
        <dbReference type="ARBA" id="ARBA00022685"/>
    </source>
</evidence>
<dbReference type="GO" id="GO:0016485">
    <property type="term" value="P:protein processing"/>
    <property type="evidence" value="ECO:0007669"/>
    <property type="project" value="TreeGrafter"/>
</dbReference>
<dbReference type="PROSITE" id="PS00138">
    <property type="entry name" value="SUBTILASE_SER"/>
    <property type="match status" value="1"/>
</dbReference>
<feature type="compositionally biased region" description="Low complexity" evidence="12">
    <location>
        <begin position="897"/>
        <end position="910"/>
    </location>
</feature>
<accession>A0AAE1AEG5</accession>
<evidence type="ECO:0000256" key="9">
    <source>
        <dbReference type="ARBA" id="ARBA00023180"/>
    </source>
</evidence>
<keyword evidence="2 11" id="KW-0645">Protease</keyword>
<dbReference type="Pfam" id="PF01483">
    <property type="entry name" value="P_proprotein"/>
    <property type="match status" value="1"/>
</dbReference>
<dbReference type="SUPFAM" id="SSF52743">
    <property type="entry name" value="Subtilisin-like"/>
    <property type="match status" value="1"/>
</dbReference>
<keyword evidence="13" id="KW-1133">Transmembrane helix</keyword>
<dbReference type="GO" id="GO:0000139">
    <property type="term" value="C:Golgi membrane"/>
    <property type="evidence" value="ECO:0007669"/>
    <property type="project" value="TreeGrafter"/>
</dbReference>
<evidence type="ECO:0000256" key="4">
    <source>
        <dbReference type="ARBA" id="ARBA00022729"/>
    </source>
</evidence>
<evidence type="ECO:0000256" key="11">
    <source>
        <dbReference type="PROSITE-ProRule" id="PRU01240"/>
    </source>
</evidence>
<protein>
    <recommendedName>
        <fullName evidence="14">P/Homo B domain-containing protein</fullName>
    </recommendedName>
</protein>
<feature type="active site" description="Charge relay system" evidence="10 11">
    <location>
        <position position="919"/>
    </location>
</feature>
<dbReference type="GO" id="GO:0005802">
    <property type="term" value="C:trans-Golgi network"/>
    <property type="evidence" value="ECO:0007669"/>
    <property type="project" value="TreeGrafter"/>
</dbReference>
<evidence type="ECO:0000256" key="2">
    <source>
        <dbReference type="ARBA" id="ARBA00022670"/>
    </source>
</evidence>
<dbReference type="PROSITE" id="PS51829">
    <property type="entry name" value="P_HOMO_B"/>
    <property type="match status" value="1"/>
</dbReference>
<dbReference type="FunFam" id="2.60.120.260:FF:000026">
    <property type="entry name" value="proprotein convertase subtilisin/kexin type 7"/>
    <property type="match status" value="1"/>
</dbReference>
<dbReference type="InterPro" id="IPR002884">
    <property type="entry name" value="P_dom"/>
</dbReference>
<evidence type="ECO:0000256" key="7">
    <source>
        <dbReference type="ARBA" id="ARBA00023145"/>
    </source>
</evidence>
<feature type="region of interest" description="Disordered" evidence="12">
    <location>
        <begin position="851"/>
        <end position="917"/>
    </location>
</feature>
<dbReference type="PRINTS" id="PR00723">
    <property type="entry name" value="SUBTILISIN"/>
</dbReference>
<feature type="region of interest" description="Disordered" evidence="12">
    <location>
        <begin position="1247"/>
        <end position="1324"/>
    </location>
</feature>
<dbReference type="Gene3D" id="3.40.50.200">
    <property type="entry name" value="Peptidase S8/S53 domain"/>
    <property type="match status" value="1"/>
</dbReference>
<keyword evidence="8" id="KW-1015">Disulfide bond</keyword>
<keyword evidence="13" id="KW-0812">Transmembrane</keyword>
<evidence type="ECO:0000256" key="1">
    <source>
        <dbReference type="ARBA" id="ARBA00005325"/>
    </source>
</evidence>
<comment type="caution">
    <text evidence="15">The sequence shown here is derived from an EMBL/GenBank/DDBJ whole genome shotgun (WGS) entry which is preliminary data.</text>
</comment>
<reference evidence="15" key="1">
    <citation type="journal article" date="2023" name="G3 (Bethesda)">
        <title>A reference genome for the long-term kleptoplast-retaining sea slug Elysia crispata morphotype clarki.</title>
        <authorList>
            <person name="Eastman K.E."/>
            <person name="Pendleton A.L."/>
            <person name="Shaikh M.A."/>
            <person name="Suttiyut T."/>
            <person name="Ogas R."/>
            <person name="Tomko P."/>
            <person name="Gavelis G."/>
            <person name="Widhalm J.R."/>
            <person name="Wisecaver J.H."/>
        </authorList>
    </citation>
    <scope>NUCLEOTIDE SEQUENCE</scope>
    <source>
        <strain evidence="15">ECLA1</strain>
    </source>
</reference>
<dbReference type="InterPro" id="IPR023828">
    <property type="entry name" value="Peptidase_S8_Ser-AS"/>
</dbReference>
<gene>
    <name evidence="15" type="ORF">RRG08_023447</name>
</gene>
<feature type="compositionally biased region" description="Acidic residues" evidence="12">
    <location>
        <begin position="1280"/>
        <end position="1290"/>
    </location>
</feature>
<dbReference type="EMBL" id="JAWDGP010002021">
    <property type="protein sequence ID" value="KAK3786025.1"/>
    <property type="molecule type" value="Genomic_DNA"/>
</dbReference>
<keyword evidence="16" id="KW-1185">Reference proteome</keyword>
<dbReference type="InterPro" id="IPR034182">
    <property type="entry name" value="Kexin/furin"/>
</dbReference>
<dbReference type="CDD" id="cd04059">
    <property type="entry name" value="Peptidases_S8_Protein_convertases_Kexins_Furin-like"/>
    <property type="match status" value="1"/>
</dbReference>
<comment type="similarity">
    <text evidence="1">Belongs to the peptidase S8 family. Furin subfamily.</text>
</comment>
<feature type="domain" description="P/Homo B" evidence="14">
    <location>
        <begin position="990"/>
        <end position="1133"/>
    </location>
</feature>
<sequence>MMPLHKQQQQQQKPQHFTNGPTTIVATMIGNTLIPLTIVYKAATTTTSTYQFASTRTSVISHGVSLISLLALLTVWSTVVSPTLGLPLRRLSRDKNVTPVSVEGREMLLCWVVQIQTHVLSCGDNDRDGGGSRVDCSRVRRRLMAQHAMELSRELDLEIHHTFGQFQDHLLLCLNPKVDQKPLYVAESVNNLDSPMALFDTVDEKATSAGISQLHKIHSSLKAKDKRLFRLWREVIELKLARHPEVVTFSMEHVHRRKSRLRVSPRKIMEMAGLGASQSHRSFNAAHISFASSSVQDFDSNAVQHSLSVDTYNFKPQKGLDPGALKPVSALPPHVSSAIKHAQIIGAKSSGQPKDIYSLPTSSRPPVHSRQADARVLPVPSMPKPFIDSSIVFLEASIPHKDHTKLSSIATSRISSLLLHVGPSSQLPSPTEIKRLDKNDVLLSMAEETTDFTVSESQLCFRRYLKRFLSFILQSLAPKSSKIEEKRLNEENAVFSKYQTSHQVSSSQKSPVTKVIGTSHLLPAAGLSNGPLSLSLLQSRQKRSAVSTSSVRALKNFEKLYSADEALTRPHSYHDRMETLHLKHGFRYPESQGRRRERAELTLYSPMTFNDPAYPRQWHLYNRATPGMDINVTGVWLHNITGRGVTVAVVDDGMEWRNPDLRANYNYKGSWDLNDNDPDPSPSYSKMSNHHGTRCAGEIAAVANNHVCGVGVAYGANVAGVRVLDGVMTDSMEAEAFNKNMDVNAIFSCSWGPDDDGATVDGPHMMAAKAMKFGVDFGRGGFGSIFVVASGNGGENFDNCNYDGYANSIYTVTIGAVDEDGGMPYYAEECASMLGVTFSSGTSNKRDIVTTDWEPSLNAGGERRSGVFDLGSVGGERGTNSGDGGVSGRSSSGGGMHRAASSLDGSSSGGCTERHTGTSAAAPLAAGMIALMLEARPCLTWRDVQYIVALTARKVDVDVAHWQKNGAGLSHSHKHGFGLLNAWRLVNAARVWRTVPWLTSYSFTEERSDWQISKGRRNPLTISHTVTSRDIQGLSLFIIEHVQLTVWLVHPWRGKVEVKVISPVGTTSMLAAARPKDNSSNGFNDWTFTSVRCWGETPTGEWTIVVTDLDEKGKQELGTLSKYRLTLFGTPMTPEEFSERRKVVELAMAGEFLHQNYNLHCPPPPKYESVYAPVTDRILKILILSGIFLVIMAIYETLEYLFCYDDEKKEAREKMRSARHTAHHAALMARETVADQELEQRLALLAQQPSSDVDSSTRNSHNSFQDLASPDHRPNSQAVNEEEEEEDDVSETSNLLRSQRDRDNGGVGLHLVGRTSRDLSEGSTLAGASPLQEVIPLSTFSVQKVSRSRQSEEMEHGATECMGNFNVDNFE</sequence>
<dbReference type="InterPro" id="IPR015500">
    <property type="entry name" value="Peptidase_S8_subtilisin-rel"/>
</dbReference>
<name>A0AAE1AEG5_9GAST</name>
<keyword evidence="4" id="KW-0732">Signal</keyword>
<keyword evidence="5 11" id="KW-0378">Hydrolase</keyword>
<evidence type="ECO:0000313" key="15">
    <source>
        <dbReference type="EMBL" id="KAK3786025.1"/>
    </source>
</evidence>
<feature type="compositionally biased region" description="Gly residues" evidence="12">
    <location>
        <begin position="872"/>
        <end position="896"/>
    </location>
</feature>
<feature type="region of interest" description="Disordered" evidence="12">
    <location>
        <begin position="670"/>
        <end position="689"/>
    </location>
</feature>
<dbReference type="PROSITE" id="PS00137">
    <property type="entry name" value="SUBTILASE_HIS"/>
    <property type="match status" value="1"/>
</dbReference>
<feature type="active site" description="Charge relay system" evidence="10 11">
    <location>
        <position position="651"/>
    </location>
</feature>
<evidence type="ECO:0000256" key="12">
    <source>
        <dbReference type="SAM" id="MobiDB-lite"/>
    </source>
</evidence>
<keyword evidence="13" id="KW-0472">Membrane</keyword>
<feature type="transmembrane region" description="Helical" evidence="13">
    <location>
        <begin position="21"/>
        <end position="43"/>
    </location>
</feature>
<feature type="region of interest" description="Disordered" evidence="12">
    <location>
        <begin position="1346"/>
        <end position="1371"/>
    </location>
</feature>
<feature type="active site" description="Charge relay system" evidence="10 11">
    <location>
        <position position="691"/>
    </location>
</feature>
<feature type="transmembrane region" description="Helical" evidence="13">
    <location>
        <begin position="63"/>
        <end position="86"/>
    </location>
</feature>
<dbReference type="InterPro" id="IPR022398">
    <property type="entry name" value="Peptidase_S8_His-AS"/>
</dbReference>
<dbReference type="PROSITE" id="PS00136">
    <property type="entry name" value="SUBTILASE_ASP"/>
    <property type="match status" value="1"/>
</dbReference>
<dbReference type="Gene3D" id="2.60.120.260">
    <property type="entry name" value="Galactose-binding domain-like"/>
    <property type="match status" value="1"/>
</dbReference>
<dbReference type="SUPFAM" id="SSF49785">
    <property type="entry name" value="Galactose-binding domain-like"/>
    <property type="match status" value="1"/>
</dbReference>
<evidence type="ECO:0000256" key="13">
    <source>
        <dbReference type="SAM" id="Phobius"/>
    </source>
</evidence>
<evidence type="ECO:0000256" key="10">
    <source>
        <dbReference type="PIRSR" id="PIRSR615500-1"/>
    </source>
</evidence>
<dbReference type="InterPro" id="IPR008979">
    <property type="entry name" value="Galactose-bd-like_sf"/>
</dbReference>
<keyword evidence="7" id="KW-0865">Zymogen</keyword>
<evidence type="ECO:0000259" key="14">
    <source>
        <dbReference type="PROSITE" id="PS51829"/>
    </source>
</evidence>
<keyword evidence="3" id="KW-0165">Cleavage on pair of basic residues</keyword>
<feature type="region of interest" description="Disordered" evidence="12">
    <location>
        <begin position="350"/>
        <end position="369"/>
    </location>
</feature>
<proteinExistence type="inferred from homology"/>
<dbReference type="PANTHER" id="PTHR42884:SF28">
    <property type="entry name" value="PROPROTEIN CONVERTASE SUBTILISIN_KEXIN TYPE 7"/>
    <property type="match status" value="1"/>
</dbReference>
<dbReference type="InterPro" id="IPR000209">
    <property type="entry name" value="Peptidase_S8/S53_dom"/>
</dbReference>
<dbReference type="PANTHER" id="PTHR42884">
    <property type="entry name" value="PROPROTEIN CONVERTASE SUBTILISIN/KEXIN-RELATED"/>
    <property type="match status" value="1"/>
</dbReference>